<gene>
    <name evidence="4" type="ordered locus">Hbal_3176</name>
</gene>
<evidence type="ECO:0000313" key="5">
    <source>
        <dbReference type="Proteomes" id="UP000002745"/>
    </source>
</evidence>
<reference evidence="5" key="1">
    <citation type="journal article" date="2011" name="J. Bacteriol.">
        <title>Genome sequences of eight morphologically diverse alphaproteobacteria.</title>
        <authorList>
            <consortium name="US DOE Joint Genome Institute"/>
            <person name="Brown P.J."/>
            <person name="Kysela D.T."/>
            <person name="Buechlein A."/>
            <person name="Hemmerich C."/>
            <person name="Brun Y.V."/>
        </authorList>
    </citation>
    <scope>NUCLEOTIDE SEQUENCE [LARGE SCALE GENOMIC DNA]</scope>
    <source>
        <strain evidence="5">ATCC 49814 / DSM 5838 / IFAM 1418</strain>
        <plasmid evidence="5">pHbal01</plasmid>
    </source>
</reference>
<feature type="transmembrane region" description="Helical" evidence="3">
    <location>
        <begin position="65"/>
        <end position="91"/>
    </location>
</feature>
<feature type="region of interest" description="Disordered" evidence="2">
    <location>
        <begin position="1"/>
        <end position="25"/>
    </location>
</feature>
<evidence type="ECO:0000256" key="2">
    <source>
        <dbReference type="SAM" id="MobiDB-lite"/>
    </source>
</evidence>
<name>C6XS02_HIRBI</name>
<evidence type="ECO:0000256" key="1">
    <source>
        <dbReference type="SAM" id="Coils"/>
    </source>
</evidence>
<feature type="region of interest" description="Disordered" evidence="2">
    <location>
        <begin position="347"/>
        <end position="426"/>
    </location>
</feature>
<geneLocation type="plasmid" evidence="4 5">
    <name>pHbal01</name>
</geneLocation>
<dbReference type="HOGENOM" id="CLU_643683_0_0_5"/>
<evidence type="ECO:0000313" key="4">
    <source>
        <dbReference type="EMBL" id="ACT60843.1"/>
    </source>
</evidence>
<dbReference type="EMBL" id="CP001679">
    <property type="protein sequence ID" value="ACT60843.1"/>
    <property type="molecule type" value="Genomic_DNA"/>
</dbReference>
<dbReference type="RefSeq" id="WP_012778230.1">
    <property type="nucleotide sequence ID" value="NC_012983.1"/>
</dbReference>
<dbReference type="OrthoDB" id="1326085at28211"/>
<dbReference type="AlphaFoldDB" id="C6XS02"/>
<keyword evidence="3" id="KW-0472">Membrane</keyword>
<accession>C6XS02</accession>
<feature type="coiled-coil region" evidence="1">
    <location>
        <begin position="123"/>
        <end position="163"/>
    </location>
</feature>
<keyword evidence="1" id="KW-0175">Coiled coil</keyword>
<protein>
    <submittedName>
        <fullName evidence="4">Uncharacterized protein</fullName>
    </submittedName>
</protein>
<feature type="compositionally biased region" description="Polar residues" evidence="2">
    <location>
        <begin position="354"/>
        <end position="372"/>
    </location>
</feature>
<keyword evidence="3" id="KW-1133">Transmembrane helix</keyword>
<keyword evidence="4" id="KW-0614">Plasmid</keyword>
<sequence length="426" mass="46185">MGIFPRKTHNREPELAQQEGQDAPEHGLPGQVIRITIIMLVLTCMLLSGYGNIVTWTAGVEGVDYWIAFGTGIISEIIGAVLLVVIIWCFARPSIPRLLMALLFFPVWSMATFQNASASWSYYVDASNAEEQASAQRRALEQKSALKTQSALAAERIEEIKEELSFIGMTRTPDEIKAQRDRLPENYVTKRAQLSSELNKAERRIFLDNELIEQRDILAKATGAGANIEVSTSIVGSKGATPLPISADGELKGAQFDSVWGFLQFVQSNRLGSLVLVMEIMKSFGLLLVNVVFVREAQSRAMQNAQPQANIYAPAPAPVAANDGRYANAGQANAPIAPVAQGLGPKRAKVVQMSAPQKQNASVNRAPASSKQAPKPTPEPSAFSFEFAGEDGVQLPSQSYEEPEIDTAEEGDSDEPHAIGIASKFV</sequence>
<dbReference type="KEGG" id="hba:Hbal_3176"/>
<feature type="compositionally biased region" description="Acidic residues" evidence="2">
    <location>
        <begin position="401"/>
        <end position="413"/>
    </location>
</feature>
<feature type="transmembrane region" description="Helical" evidence="3">
    <location>
        <begin position="32"/>
        <end position="53"/>
    </location>
</feature>
<keyword evidence="5" id="KW-1185">Reference proteome</keyword>
<proteinExistence type="predicted"/>
<keyword evidence="3" id="KW-0812">Transmembrane</keyword>
<organism evidence="4 5">
    <name type="scientific">Hirschia baltica (strain ATCC 49814 / DSM 5838 / IFAM 1418)</name>
    <dbReference type="NCBI Taxonomy" id="582402"/>
    <lineage>
        <taxon>Bacteria</taxon>
        <taxon>Pseudomonadati</taxon>
        <taxon>Pseudomonadota</taxon>
        <taxon>Alphaproteobacteria</taxon>
        <taxon>Hyphomonadales</taxon>
        <taxon>Hyphomonadaceae</taxon>
        <taxon>Hirschia</taxon>
    </lineage>
</organism>
<feature type="transmembrane region" description="Helical" evidence="3">
    <location>
        <begin position="271"/>
        <end position="293"/>
    </location>
</feature>
<evidence type="ECO:0000256" key="3">
    <source>
        <dbReference type="SAM" id="Phobius"/>
    </source>
</evidence>
<dbReference type="Proteomes" id="UP000002745">
    <property type="component" value="Plasmid pHbal01"/>
</dbReference>